<organism evidence="2 3">
    <name type="scientific">Heligmosomoides polygyrus</name>
    <name type="common">Parasitic roundworm</name>
    <dbReference type="NCBI Taxonomy" id="6339"/>
    <lineage>
        <taxon>Eukaryota</taxon>
        <taxon>Metazoa</taxon>
        <taxon>Ecdysozoa</taxon>
        <taxon>Nematoda</taxon>
        <taxon>Chromadorea</taxon>
        <taxon>Rhabditida</taxon>
        <taxon>Rhabditina</taxon>
        <taxon>Rhabditomorpha</taxon>
        <taxon>Strongyloidea</taxon>
        <taxon>Heligmosomidae</taxon>
        <taxon>Heligmosomoides</taxon>
    </lineage>
</organism>
<protein>
    <submittedName>
        <fullName evidence="3">Reverse transcriptase</fullName>
    </submittedName>
</protein>
<dbReference type="Proteomes" id="UP000050761">
    <property type="component" value="Unassembled WGS sequence"/>
</dbReference>
<dbReference type="AlphaFoldDB" id="A0A183F9U1"/>
<name>A0A183F9U1_HELPZ</name>
<reference evidence="1 2" key="1">
    <citation type="submission" date="2018-11" db="EMBL/GenBank/DDBJ databases">
        <authorList>
            <consortium name="Pathogen Informatics"/>
        </authorList>
    </citation>
    <scope>NUCLEOTIDE SEQUENCE [LARGE SCALE GENOMIC DNA]</scope>
</reference>
<dbReference type="WBParaSite" id="HPBE_0000293301-mRNA-1">
    <property type="protein sequence ID" value="HPBE_0000293301-mRNA-1"/>
    <property type="gene ID" value="HPBE_0000293301"/>
</dbReference>
<proteinExistence type="predicted"/>
<accession>A0A3P7V463</accession>
<accession>A0A183F9U1</accession>
<keyword evidence="2" id="KW-1185">Reference proteome</keyword>
<dbReference type="EMBL" id="UZAH01005609">
    <property type="protein sequence ID" value="VDO29447.1"/>
    <property type="molecule type" value="Genomic_DNA"/>
</dbReference>
<reference evidence="3" key="2">
    <citation type="submission" date="2019-09" db="UniProtKB">
        <authorList>
            <consortium name="WormBaseParasite"/>
        </authorList>
    </citation>
    <scope>IDENTIFICATION</scope>
</reference>
<evidence type="ECO:0000313" key="2">
    <source>
        <dbReference type="Proteomes" id="UP000050761"/>
    </source>
</evidence>
<sequence>MVQVVSALLQWWKCLSRLAEYWSIVRRAQKVEVGKDMFQDGYLLLNGRRGGATSSVLDFRRLFSKLIAVYKIFGRVLDDDTPYDFDVVQDVIAPGPEQVYLWLSYFCVSAPIKAVLCAKISRVVFAAVYAFYCTSGRV</sequence>
<evidence type="ECO:0000313" key="3">
    <source>
        <dbReference type="WBParaSite" id="HPBE_0000293301-mRNA-1"/>
    </source>
</evidence>
<evidence type="ECO:0000313" key="1">
    <source>
        <dbReference type="EMBL" id="VDO29447.1"/>
    </source>
</evidence>
<gene>
    <name evidence="1" type="ORF">HPBE_LOCUS2934</name>
</gene>
<dbReference type="OrthoDB" id="5874782at2759"/>